<reference evidence="4" key="1">
    <citation type="submission" date="2018-01" db="EMBL/GenBank/DDBJ databases">
        <authorList>
            <person name="Kerou L M."/>
        </authorList>
    </citation>
    <scope>NUCLEOTIDE SEQUENCE [LARGE SCALE GENOMIC DNA]</scope>
    <source>
        <strain evidence="4">SCU2</strain>
    </source>
</reference>
<dbReference type="PANTHER" id="PTHR45947:SF3">
    <property type="entry name" value="SULFOQUINOVOSYL TRANSFERASE SQD2"/>
    <property type="match status" value="1"/>
</dbReference>
<dbReference type="GeneID" id="41594666"/>
<dbReference type="InterPro" id="IPR028098">
    <property type="entry name" value="Glyco_trans_4-like_N"/>
</dbReference>
<gene>
    <name evidence="3" type="ORF">NCAV_0577</name>
</gene>
<feature type="domain" description="Glycosyl transferase family 1" evidence="1">
    <location>
        <begin position="181"/>
        <end position="335"/>
    </location>
</feature>
<dbReference type="CDD" id="cd03801">
    <property type="entry name" value="GT4_PimA-like"/>
    <property type="match status" value="1"/>
</dbReference>
<dbReference type="InterPro" id="IPR050194">
    <property type="entry name" value="Glycosyltransferase_grp1"/>
</dbReference>
<dbReference type="KEGG" id="ncv:NCAV_0577"/>
<name>A0A2K5AQ53_9ARCH</name>
<dbReference type="PANTHER" id="PTHR45947">
    <property type="entry name" value="SULFOQUINOVOSYL TRANSFERASE SQD2"/>
    <property type="match status" value="1"/>
</dbReference>
<keyword evidence="3" id="KW-0808">Transferase</keyword>
<evidence type="ECO:0000313" key="3">
    <source>
        <dbReference type="EMBL" id="SPC33770.1"/>
    </source>
</evidence>
<sequence length="374" mass="42768">MKILFVTPRYHPHIGGVETHVKSIAERLVKRGYGVEVYATDPKGNLSERGEEEINGVTIRRFRSFAPNDAYYLPSRSMLTALKAADADIVHAHNIQAFPLLYACIAKREWQRLVLTTHMHTGASTRFRNMLLPLYIRIVRDLIRSRADMIICVSEFERDIVMRRLNIDSSRVMVIPNGISEDIFNVKRIVDDGFNLLSVGRLERFKNFDKVIGALHILHREYGYKDARLTIVGDGPDKDRLIKLVREFNIKDSVTFKSNLSREELLEEYARAKVFLLPSEYESYGIAAVEAIAMRIPTIVNNRSALVEFVKRGSAIGIDPPITANKVADAIVRAVDFKHDVRENNNILTWNEVVDGLEQLYSNIVESSYIKHWL</sequence>
<keyword evidence="4" id="KW-1185">Reference proteome</keyword>
<dbReference type="Pfam" id="PF00534">
    <property type="entry name" value="Glycos_transf_1"/>
    <property type="match status" value="1"/>
</dbReference>
<dbReference type="RefSeq" id="WP_103287430.1">
    <property type="nucleotide sequence ID" value="NZ_LT981265.1"/>
</dbReference>
<feature type="domain" description="Glycosyltransferase subfamily 4-like N-terminal" evidence="2">
    <location>
        <begin position="15"/>
        <end position="178"/>
    </location>
</feature>
<evidence type="ECO:0000313" key="4">
    <source>
        <dbReference type="Proteomes" id="UP000236248"/>
    </source>
</evidence>
<dbReference type="GO" id="GO:0016757">
    <property type="term" value="F:glycosyltransferase activity"/>
    <property type="evidence" value="ECO:0007669"/>
    <property type="project" value="InterPro"/>
</dbReference>
<dbReference type="InterPro" id="IPR001296">
    <property type="entry name" value="Glyco_trans_1"/>
</dbReference>
<evidence type="ECO:0000259" key="2">
    <source>
        <dbReference type="Pfam" id="PF13579"/>
    </source>
</evidence>
<organism evidence="3 4">
    <name type="scientific">Candidatus Nitrosocaldus cavascurensis</name>
    <dbReference type="NCBI Taxonomy" id="2058097"/>
    <lineage>
        <taxon>Archaea</taxon>
        <taxon>Nitrososphaerota</taxon>
        <taxon>Nitrososphaeria</taxon>
        <taxon>Candidatus Nitrosocaldales</taxon>
        <taxon>Candidatus Nitrosocaldaceae</taxon>
        <taxon>Candidatus Nitrosocaldus</taxon>
    </lineage>
</organism>
<dbReference type="SUPFAM" id="SSF53756">
    <property type="entry name" value="UDP-Glycosyltransferase/glycogen phosphorylase"/>
    <property type="match status" value="1"/>
</dbReference>
<dbReference type="Proteomes" id="UP000236248">
    <property type="component" value="Chromosome NCAV"/>
</dbReference>
<dbReference type="EMBL" id="LT981265">
    <property type="protein sequence ID" value="SPC33770.1"/>
    <property type="molecule type" value="Genomic_DNA"/>
</dbReference>
<dbReference type="AlphaFoldDB" id="A0A2K5AQ53"/>
<accession>A0A2K5AQ53</accession>
<dbReference type="Gene3D" id="3.40.50.2000">
    <property type="entry name" value="Glycogen Phosphorylase B"/>
    <property type="match status" value="2"/>
</dbReference>
<evidence type="ECO:0000259" key="1">
    <source>
        <dbReference type="Pfam" id="PF00534"/>
    </source>
</evidence>
<protein>
    <submittedName>
        <fullName evidence="3">Glycosyl transferase, group 1</fullName>
    </submittedName>
</protein>
<dbReference type="Pfam" id="PF13579">
    <property type="entry name" value="Glyco_trans_4_4"/>
    <property type="match status" value="1"/>
</dbReference>
<proteinExistence type="predicted"/>